<dbReference type="InterPro" id="IPR050227">
    <property type="entry name" value="Rab"/>
</dbReference>
<proteinExistence type="predicted"/>
<gene>
    <name evidence="4" type="ORF">NAES01612_LOCUS15955</name>
</gene>
<evidence type="ECO:0000256" key="2">
    <source>
        <dbReference type="ARBA" id="ARBA00023134"/>
    </source>
</evidence>
<dbReference type="PRINTS" id="PR00449">
    <property type="entry name" value="RASTRNSFRMNG"/>
</dbReference>
<sequence length="172" mass="19287">MDSDRLNVLICGDAGVGKSTLKTKMAGTTKGVTANNGKKVTFELYEGQGNQKYWNHSGVVFVFDVTNENSFAKLSELKEMPDGKNVHWLKLGSCGKILVGNKRDGDRKVSEEKAKEWAQEMKMAYFEVNAQSGDNVDEAFTALANDYFEEKRKDDEYSAMNEMAQDESEEEE</sequence>
<accession>A0A7S4L5Q4</accession>
<dbReference type="GO" id="GO:0003924">
    <property type="term" value="F:GTPase activity"/>
    <property type="evidence" value="ECO:0007669"/>
    <property type="project" value="InterPro"/>
</dbReference>
<evidence type="ECO:0000256" key="1">
    <source>
        <dbReference type="ARBA" id="ARBA00022741"/>
    </source>
</evidence>
<evidence type="ECO:0000313" key="4">
    <source>
        <dbReference type="EMBL" id="CAE2315887.1"/>
    </source>
</evidence>
<keyword evidence="1" id="KW-0547">Nucleotide-binding</keyword>
<dbReference type="AlphaFoldDB" id="A0A7S4L5Q4"/>
<dbReference type="Pfam" id="PF00071">
    <property type="entry name" value="Ras"/>
    <property type="match status" value="1"/>
</dbReference>
<keyword evidence="3" id="KW-0449">Lipoprotein</keyword>
<dbReference type="PROSITE" id="PS51419">
    <property type="entry name" value="RAB"/>
    <property type="match status" value="1"/>
</dbReference>
<organism evidence="4">
    <name type="scientific">Paramoeba aestuarina</name>
    <dbReference type="NCBI Taxonomy" id="180227"/>
    <lineage>
        <taxon>Eukaryota</taxon>
        <taxon>Amoebozoa</taxon>
        <taxon>Discosea</taxon>
        <taxon>Flabellinia</taxon>
        <taxon>Dactylopodida</taxon>
        <taxon>Paramoebidae</taxon>
        <taxon>Paramoeba</taxon>
    </lineage>
</organism>
<dbReference type="PROSITE" id="PS51421">
    <property type="entry name" value="RAS"/>
    <property type="match status" value="1"/>
</dbReference>
<dbReference type="InterPro" id="IPR027417">
    <property type="entry name" value="P-loop_NTPase"/>
</dbReference>
<reference evidence="4" key="1">
    <citation type="submission" date="2021-01" db="EMBL/GenBank/DDBJ databases">
        <authorList>
            <person name="Corre E."/>
            <person name="Pelletier E."/>
            <person name="Niang G."/>
            <person name="Scheremetjew M."/>
            <person name="Finn R."/>
            <person name="Kale V."/>
            <person name="Holt S."/>
            <person name="Cochrane G."/>
            <person name="Meng A."/>
            <person name="Brown T."/>
            <person name="Cohen L."/>
        </authorList>
    </citation>
    <scope>NUCLEOTIDE SEQUENCE</scope>
    <source>
        <strain evidence="4">SoJaBio B1-5/56/2</strain>
    </source>
</reference>
<keyword evidence="2" id="KW-0342">GTP-binding</keyword>
<dbReference type="SMART" id="SM00173">
    <property type="entry name" value="RAS"/>
    <property type="match status" value="1"/>
</dbReference>
<dbReference type="InterPro" id="IPR001806">
    <property type="entry name" value="Small_GTPase"/>
</dbReference>
<evidence type="ECO:0000256" key="3">
    <source>
        <dbReference type="ARBA" id="ARBA00023288"/>
    </source>
</evidence>
<dbReference type="Gene3D" id="3.40.50.300">
    <property type="entry name" value="P-loop containing nucleotide triphosphate hydrolases"/>
    <property type="match status" value="1"/>
</dbReference>
<name>A0A7S4L5Q4_9EUKA</name>
<dbReference type="GO" id="GO:0005525">
    <property type="term" value="F:GTP binding"/>
    <property type="evidence" value="ECO:0007669"/>
    <property type="project" value="UniProtKB-KW"/>
</dbReference>
<dbReference type="PANTHER" id="PTHR47977">
    <property type="entry name" value="RAS-RELATED PROTEIN RAB"/>
    <property type="match status" value="1"/>
</dbReference>
<dbReference type="SMART" id="SM00175">
    <property type="entry name" value="RAB"/>
    <property type="match status" value="1"/>
</dbReference>
<dbReference type="CDD" id="cd00154">
    <property type="entry name" value="Rab"/>
    <property type="match status" value="1"/>
</dbReference>
<dbReference type="SUPFAM" id="SSF52540">
    <property type="entry name" value="P-loop containing nucleoside triphosphate hydrolases"/>
    <property type="match status" value="1"/>
</dbReference>
<dbReference type="EMBL" id="HBKR01024296">
    <property type="protein sequence ID" value="CAE2315887.1"/>
    <property type="molecule type" value="Transcribed_RNA"/>
</dbReference>
<protein>
    <submittedName>
        <fullName evidence="4">Uncharacterized protein</fullName>
    </submittedName>
</protein>